<feature type="region of interest" description="Disordered" evidence="1">
    <location>
        <begin position="144"/>
        <end position="191"/>
    </location>
</feature>
<proteinExistence type="predicted"/>
<evidence type="ECO:0000256" key="1">
    <source>
        <dbReference type="SAM" id="MobiDB-lite"/>
    </source>
</evidence>
<dbReference type="Proteomes" id="UP000693981">
    <property type="component" value="Unassembled WGS sequence"/>
</dbReference>
<gene>
    <name evidence="2" type="ORF">PHYBOEH_001189</name>
</gene>
<evidence type="ECO:0000313" key="2">
    <source>
        <dbReference type="EMBL" id="KAG7397140.1"/>
    </source>
</evidence>
<feature type="compositionally biased region" description="Polar residues" evidence="1">
    <location>
        <begin position="161"/>
        <end position="177"/>
    </location>
</feature>
<protein>
    <recommendedName>
        <fullName evidence="4">PDZ domain-containing protein</fullName>
    </recommendedName>
</protein>
<name>A0A8T1X052_9STRA</name>
<comment type="caution">
    <text evidence="2">The sequence shown here is derived from an EMBL/GenBank/DDBJ whole genome shotgun (WGS) entry which is preliminary data.</text>
</comment>
<feature type="compositionally biased region" description="Basic residues" evidence="1">
    <location>
        <begin position="181"/>
        <end position="191"/>
    </location>
</feature>
<organism evidence="2 3">
    <name type="scientific">Phytophthora boehmeriae</name>
    <dbReference type="NCBI Taxonomy" id="109152"/>
    <lineage>
        <taxon>Eukaryota</taxon>
        <taxon>Sar</taxon>
        <taxon>Stramenopiles</taxon>
        <taxon>Oomycota</taxon>
        <taxon>Peronosporomycetes</taxon>
        <taxon>Peronosporales</taxon>
        <taxon>Peronosporaceae</taxon>
        <taxon>Phytophthora</taxon>
    </lineage>
</organism>
<feature type="region of interest" description="Disordered" evidence="1">
    <location>
        <begin position="1"/>
        <end position="44"/>
    </location>
</feature>
<dbReference type="AlphaFoldDB" id="A0A8T1X052"/>
<accession>A0A8T1X052</accession>
<keyword evidence="3" id="KW-1185">Reference proteome</keyword>
<feature type="compositionally biased region" description="Low complexity" evidence="1">
    <location>
        <begin position="16"/>
        <end position="35"/>
    </location>
</feature>
<dbReference type="EMBL" id="JAGDFL010000124">
    <property type="protein sequence ID" value="KAG7397140.1"/>
    <property type="molecule type" value="Genomic_DNA"/>
</dbReference>
<evidence type="ECO:0008006" key="4">
    <source>
        <dbReference type="Google" id="ProtNLM"/>
    </source>
</evidence>
<sequence length="191" mass="20883">MKKMSRKNFRGGPLFSSKSSSASHGPSTSASPGSSQNGGGGILRRTTWADKIREKLPPLGENEYEVLWERGVLGVIFLESEKDGIPYVSKATESCISPAVSQGDILKFVNVVRSKDHSFADFFKILATMKKPVLLRFERISASTPSSDEDEASALFGGAPRSSSTNAQKKTRVANSSERTRCHKKTKNRQK</sequence>
<dbReference type="OrthoDB" id="77175at2759"/>
<evidence type="ECO:0000313" key="3">
    <source>
        <dbReference type="Proteomes" id="UP000693981"/>
    </source>
</evidence>
<reference evidence="2" key="1">
    <citation type="submission" date="2021-02" db="EMBL/GenBank/DDBJ databases">
        <authorList>
            <person name="Palmer J.M."/>
        </authorList>
    </citation>
    <scope>NUCLEOTIDE SEQUENCE</scope>
    <source>
        <strain evidence="2">SCRP23</strain>
    </source>
</reference>